<evidence type="ECO:0000256" key="7">
    <source>
        <dbReference type="ARBA" id="ARBA00022840"/>
    </source>
</evidence>
<evidence type="ECO:0000256" key="6">
    <source>
        <dbReference type="ARBA" id="ARBA00022741"/>
    </source>
</evidence>
<dbReference type="HOGENOM" id="CLU_000604_27_0_1"/>
<dbReference type="FunFam" id="3.40.50.300:FF:000610">
    <property type="entry name" value="Multidrug resistance-associated ABC transporter"/>
    <property type="match status" value="1"/>
</dbReference>
<feature type="region of interest" description="Disordered" evidence="10">
    <location>
        <begin position="1"/>
        <end position="25"/>
    </location>
</feature>
<dbReference type="CDD" id="cd03244">
    <property type="entry name" value="ABCC_MRP_domain2"/>
    <property type="match status" value="1"/>
</dbReference>
<comment type="similarity">
    <text evidence="2">Belongs to the ABC transporter superfamily. ABCC family. Conjugate transporter (TC 3.A.1.208) subfamily.</text>
</comment>
<dbReference type="InterPro" id="IPR027417">
    <property type="entry name" value="P-loop_NTPase"/>
</dbReference>
<dbReference type="InterPro" id="IPR003439">
    <property type="entry name" value="ABC_transporter-like_ATP-bd"/>
</dbReference>
<evidence type="ECO:0000256" key="4">
    <source>
        <dbReference type="ARBA" id="ARBA00022692"/>
    </source>
</evidence>
<dbReference type="InterPro" id="IPR011527">
    <property type="entry name" value="ABC1_TM_dom"/>
</dbReference>
<feature type="transmembrane region" description="Helical" evidence="11">
    <location>
        <begin position="736"/>
        <end position="760"/>
    </location>
</feature>
<dbReference type="InterPro" id="IPR044726">
    <property type="entry name" value="ABCC_6TM_D2"/>
</dbReference>
<feature type="domain" description="ABC transporter" evidence="12">
    <location>
        <begin position="419"/>
        <end position="642"/>
    </location>
</feature>
<dbReference type="SUPFAM" id="SSF52540">
    <property type="entry name" value="P-loop containing nucleoside triphosphate hydrolases"/>
    <property type="match status" value="2"/>
</dbReference>
<name>K3XAR8_GLOUD</name>
<dbReference type="EnsemblProtists" id="PYU1_T014317">
    <property type="protein sequence ID" value="PYU1_T014317"/>
    <property type="gene ID" value="PYU1_G014287"/>
</dbReference>
<evidence type="ECO:0008006" key="16">
    <source>
        <dbReference type="Google" id="ProtNLM"/>
    </source>
</evidence>
<reference evidence="15" key="1">
    <citation type="journal article" date="2010" name="Genome Biol.">
        <title>Genome sequence of the necrotrophic plant pathogen Pythium ultimum reveals original pathogenicity mechanisms and effector repertoire.</title>
        <authorList>
            <person name="Levesque C.A."/>
            <person name="Brouwer H."/>
            <person name="Cano L."/>
            <person name="Hamilton J.P."/>
            <person name="Holt C."/>
            <person name="Huitema E."/>
            <person name="Raffaele S."/>
            <person name="Robideau G.P."/>
            <person name="Thines M."/>
            <person name="Win J."/>
            <person name="Zerillo M.M."/>
            <person name="Beakes G.W."/>
            <person name="Boore J.L."/>
            <person name="Busam D."/>
            <person name="Dumas B."/>
            <person name="Ferriera S."/>
            <person name="Fuerstenberg S.I."/>
            <person name="Gachon C.M."/>
            <person name="Gaulin E."/>
            <person name="Govers F."/>
            <person name="Grenville-Briggs L."/>
            <person name="Horner N."/>
            <person name="Hostetler J."/>
            <person name="Jiang R.H."/>
            <person name="Johnson J."/>
            <person name="Krajaejun T."/>
            <person name="Lin H."/>
            <person name="Meijer H.J."/>
            <person name="Moore B."/>
            <person name="Morris P."/>
            <person name="Phuntmart V."/>
            <person name="Puiu D."/>
            <person name="Shetty J."/>
            <person name="Stajich J.E."/>
            <person name="Tripathy S."/>
            <person name="Wawra S."/>
            <person name="van West P."/>
            <person name="Whitty B.R."/>
            <person name="Coutinho P.M."/>
            <person name="Henrissat B."/>
            <person name="Martin F."/>
            <person name="Thomas P.D."/>
            <person name="Tyler B.M."/>
            <person name="De Vries R.P."/>
            <person name="Kamoun S."/>
            <person name="Yandell M."/>
            <person name="Tisserat N."/>
            <person name="Buell C.R."/>
        </authorList>
    </citation>
    <scope>NUCLEOTIDE SEQUENCE</scope>
    <source>
        <strain evidence="15">DAOM:BR144</strain>
    </source>
</reference>
<feature type="domain" description="ABC transmembrane type-1" evidence="13">
    <location>
        <begin position="101"/>
        <end position="382"/>
    </location>
</feature>
<dbReference type="PROSITE" id="PS00211">
    <property type="entry name" value="ABC_TRANSPORTER_1"/>
    <property type="match status" value="1"/>
</dbReference>
<feature type="transmembrane region" description="Helical" evidence="11">
    <location>
        <begin position="239"/>
        <end position="258"/>
    </location>
</feature>
<dbReference type="Proteomes" id="UP000019132">
    <property type="component" value="Unassembled WGS sequence"/>
</dbReference>
<feature type="transmembrane region" description="Helical" evidence="11">
    <location>
        <begin position="96"/>
        <end position="118"/>
    </location>
</feature>
<dbReference type="InterPro" id="IPR017871">
    <property type="entry name" value="ABC_transporter-like_CS"/>
</dbReference>
<dbReference type="SMART" id="SM00382">
    <property type="entry name" value="AAA"/>
    <property type="match status" value="2"/>
</dbReference>
<comment type="subcellular location">
    <subcellularLocation>
        <location evidence="1">Vacuole membrane</location>
        <topology evidence="1">Multi-pass membrane protein</topology>
    </subcellularLocation>
</comment>
<dbReference type="InterPro" id="IPR050173">
    <property type="entry name" value="ABC_transporter_C-like"/>
</dbReference>
<dbReference type="Gene3D" id="3.40.50.300">
    <property type="entry name" value="P-loop containing nucleotide triphosphate hydrolases"/>
    <property type="match status" value="2"/>
</dbReference>
<keyword evidence="3" id="KW-0813">Transport</keyword>
<dbReference type="CDD" id="cd18580">
    <property type="entry name" value="ABC_6TM_ABCC_D2"/>
    <property type="match status" value="1"/>
</dbReference>
<evidence type="ECO:0000256" key="2">
    <source>
        <dbReference type="ARBA" id="ARBA00009726"/>
    </source>
</evidence>
<keyword evidence="5" id="KW-0677">Repeat</keyword>
<feature type="transmembrane region" description="Helical" evidence="11">
    <location>
        <begin position="326"/>
        <end position="346"/>
    </location>
</feature>
<dbReference type="Pfam" id="PF00664">
    <property type="entry name" value="ABC_membrane"/>
    <property type="match status" value="2"/>
</dbReference>
<evidence type="ECO:0000259" key="12">
    <source>
        <dbReference type="PROSITE" id="PS50893"/>
    </source>
</evidence>
<evidence type="ECO:0000256" key="10">
    <source>
        <dbReference type="SAM" id="MobiDB-lite"/>
    </source>
</evidence>
<dbReference type="FunCoup" id="K3XAR8">
    <property type="interactions" value="3"/>
</dbReference>
<evidence type="ECO:0000256" key="3">
    <source>
        <dbReference type="ARBA" id="ARBA00022448"/>
    </source>
</evidence>
<dbReference type="CDD" id="cd18579">
    <property type="entry name" value="ABC_6TM_ABCC_D1"/>
    <property type="match status" value="1"/>
</dbReference>
<feature type="transmembrane region" description="Helical" evidence="11">
    <location>
        <begin position="138"/>
        <end position="159"/>
    </location>
</feature>
<dbReference type="GO" id="GO:0005524">
    <property type="term" value="F:ATP binding"/>
    <property type="evidence" value="ECO:0007669"/>
    <property type="project" value="UniProtKB-KW"/>
</dbReference>
<dbReference type="STRING" id="431595.K3XAR8"/>
<reference evidence="14" key="3">
    <citation type="submission" date="2015-02" db="UniProtKB">
        <authorList>
            <consortium name="EnsemblProtists"/>
        </authorList>
    </citation>
    <scope>IDENTIFICATION</scope>
    <source>
        <strain evidence="14">DAOM BR144</strain>
    </source>
</reference>
<keyword evidence="7" id="KW-0067">ATP-binding</keyword>
<evidence type="ECO:0000313" key="14">
    <source>
        <dbReference type="EnsemblProtists" id="PYU1_T014317"/>
    </source>
</evidence>
<dbReference type="PANTHER" id="PTHR24223">
    <property type="entry name" value="ATP-BINDING CASSETTE SUB-FAMILY C"/>
    <property type="match status" value="1"/>
</dbReference>
<dbReference type="InParanoid" id="K3XAR8"/>
<evidence type="ECO:0000256" key="5">
    <source>
        <dbReference type="ARBA" id="ARBA00022737"/>
    </source>
</evidence>
<feature type="transmembrane region" description="Helical" evidence="11">
    <location>
        <begin position="683"/>
        <end position="703"/>
    </location>
</feature>
<dbReference type="OMA" id="AWTSCVR"/>
<evidence type="ECO:0000313" key="15">
    <source>
        <dbReference type="Proteomes" id="UP000019132"/>
    </source>
</evidence>
<dbReference type="PROSITE" id="PS50929">
    <property type="entry name" value="ABC_TM1F"/>
    <property type="match status" value="2"/>
</dbReference>
<proteinExistence type="inferred from homology"/>
<reference evidence="15" key="2">
    <citation type="submission" date="2010-04" db="EMBL/GenBank/DDBJ databases">
        <authorList>
            <person name="Buell R."/>
            <person name="Hamilton J."/>
            <person name="Hostetler J."/>
        </authorList>
    </citation>
    <scope>NUCLEOTIDE SEQUENCE [LARGE SCALE GENOMIC DNA]</scope>
    <source>
        <strain evidence="15">DAOM:BR144</strain>
    </source>
</reference>
<dbReference type="InterPro" id="IPR036640">
    <property type="entry name" value="ABC1_TM_sf"/>
</dbReference>
<keyword evidence="15" id="KW-1185">Reference proteome</keyword>
<keyword evidence="9 11" id="KW-0472">Membrane</keyword>
<dbReference type="FunFam" id="1.20.1560.10:FF:000063">
    <property type="entry name" value="Multidrug resistance protein ABC transporter"/>
    <property type="match status" value="1"/>
</dbReference>
<dbReference type="PANTHER" id="PTHR24223:SF443">
    <property type="entry name" value="MULTIDRUG-RESISTANCE LIKE PROTEIN 1, ISOFORM I"/>
    <property type="match status" value="1"/>
</dbReference>
<accession>K3XAR8</accession>
<keyword evidence="4 11" id="KW-0812">Transmembrane</keyword>
<dbReference type="PROSITE" id="PS50893">
    <property type="entry name" value="ABC_TRANSPORTER_2"/>
    <property type="match status" value="2"/>
</dbReference>
<organism evidence="14 15">
    <name type="scientific">Globisporangium ultimum (strain ATCC 200006 / CBS 805.95 / DAOM BR144)</name>
    <name type="common">Pythium ultimum</name>
    <dbReference type="NCBI Taxonomy" id="431595"/>
    <lineage>
        <taxon>Eukaryota</taxon>
        <taxon>Sar</taxon>
        <taxon>Stramenopiles</taxon>
        <taxon>Oomycota</taxon>
        <taxon>Peronosporomycetes</taxon>
        <taxon>Pythiales</taxon>
        <taxon>Pythiaceae</taxon>
        <taxon>Globisporangium</taxon>
    </lineage>
</organism>
<feature type="transmembrane region" description="Helical" evidence="11">
    <location>
        <begin position="209"/>
        <end position="233"/>
    </location>
</feature>
<dbReference type="eggNOG" id="KOG0054">
    <property type="taxonomic scope" value="Eukaryota"/>
</dbReference>
<feature type="transmembrane region" description="Helical" evidence="11">
    <location>
        <begin position="925"/>
        <end position="945"/>
    </location>
</feature>
<sequence length="1256" mass="138435">MASLLKQPPPRSGGYGSLPSDSTRGALAGPSQASWISRILFSYARPLMQIGNKRQLNAEELWELQNDNQAATAFAAFSKQYENHGKSVARAIWHTYGVSIVLCGLAFAVSTACTLFSPLVLRHVIDAFVEPEIDVHDLMIWLGAFFASLLVNTTAITHMNMHLELIGLRLTVSLKSLLFQKTMRKSISSKNGANAIDLSNVYSSDVSSILWATYVVNEFLILPVQIVAVVYLLYDVLGYAVVAGFGVIGLSILVTSALSKFSGKAFGNLMAKKDVRMKLIKEVFGAIQVVKLNAWEAKFADKVHSLRACELSALGSVKYLEALSTFMSSTFSLLVPTASIAVYTLVMNEILTASKVFTAMALFNVLRQPLRVLPFVVQTLVEAKVSLARISEFLDMDENDLSNVARAEDQPLNDARIVISVEDGCFGWSRDTPLLQDVYLKIKKGDLVVVHGPVGAGKSSLCCALLGEMEKMTGRVAVRGRAAYYSQQPWIQNMTIRDNILFGKAYEHQRYQKVLDSCGLLPDLAQLPGRDATEIGEKGVNLSGGQKARLCLARACYSDADVFILDSPLAAVDAVVQSEIFSKCFCGLLQDKTIVLVTHSPEIIASEAVNYKIFVEGGKLKGEVVQSKKPRGLFAHTRLSPRKLDEAYAHEVDSQGNTSGAGRLVEDEERNDGRVSRDVFVKYFHFFGGFKVFLLLFLNQTLWQGCQIGSDLWLSYWTGEKLGRYSKDEAEYNMTIYAGLGAGATVLILIRALIVVCVGIRASRNLFDVMTRSLFQAPLRFFDANPIGRIVNRYSGDMMQVDVRLPSSYGNLFVTLFSTGCQLATAVYMVKFVGVLILPLAFLYVKAAKFYLAPSREIARLQKVSSSPVLSHVIQAEEGVVVIRAFGSECVDLVIRENFKRTDENSRVWVAEAAINMWFQMAMQLIGCGVVIVIVSGLVCLREYLSPGIVGLTFTYALNIESGLDILVRYWSNIEIGMVSPERILEYAVIPAEGSKKSLVVEPPAQWPQQGSITFDKVDFSYKEGAPAVLKGVSFHIHNNEKIGIVGRTGAGKSSLIMALFRINELDSGRIVIDGEDISSMPLHSLRSRLSIIPQTPVLFEGTLRAYMDPFNAYSDADIWSVLEKVEMKEQIGAMESRLSYELSANGENFSVGERQLLCMARALLVQSRVVIMDEATASIDHATESKLQKMVAHELKNTTVVTIAHRLSTVLDSDRIMVLSDGSVVEFDTPQNLVKNPDGVFYELAKEGGYLDRLF</sequence>
<dbReference type="Gene3D" id="1.20.1560.10">
    <property type="entry name" value="ABC transporter type 1, transmembrane domain"/>
    <property type="match status" value="2"/>
</dbReference>
<evidence type="ECO:0000256" key="1">
    <source>
        <dbReference type="ARBA" id="ARBA00004128"/>
    </source>
</evidence>
<dbReference type="EMBL" id="GL376566">
    <property type="status" value="NOT_ANNOTATED_CDS"/>
    <property type="molecule type" value="Genomic_DNA"/>
</dbReference>
<dbReference type="Pfam" id="PF00005">
    <property type="entry name" value="ABC_tran"/>
    <property type="match status" value="2"/>
</dbReference>
<dbReference type="GO" id="GO:0016887">
    <property type="term" value="F:ATP hydrolysis activity"/>
    <property type="evidence" value="ECO:0007669"/>
    <property type="project" value="InterPro"/>
</dbReference>
<dbReference type="FunFam" id="3.40.50.300:FF:000997">
    <property type="entry name" value="Multidrug resistance-associated protein 1"/>
    <property type="match status" value="1"/>
</dbReference>
<dbReference type="AlphaFoldDB" id="K3XAR8"/>
<dbReference type="GO" id="GO:0140359">
    <property type="term" value="F:ABC-type transporter activity"/>
    <property type="evidence" value="ECO:0007669"/>
    <property type="project" value="InterPro"/>
</dbReference>
<keyword evidence="6" id="KW-0547">Nucleotide-binding</keyword>
<evidence type="ECO:0000256" key="9">
    <source>
        <dbReference type="ARBA" id="ARBA00023136"/>
    </source>
</evidence>
<dbReference type="CDD" id="cd03250">
    <property type="entry name" value="ABCC_MRP_domain1"/>
    <property type="match status" value="1"/>
</dbReference>
<feature type="domain" description="ABC transporter" evidence="12">
    <location>
        <begin position="1013"/>
        <end position="1247"/>
    </location>
</feature>
<evidence type="ECO:0000256" key="11">
    <source>
        <dbReference type="SAM" id="Phobius"/>
    </source>
</evidence>
<dbReference type="InterPro" id="IPR003593">
    <property type="entry name" value="AAA+_ATPase"/>
</dbReference>
<dbReference type="GO" id="GO:0005774">
    <property type="term" value="C:vacuolar membrane"/>
    <property type="evidence" value="ECO:0007669"/>
    <property type="project" value="UniProtKB-SubCell"/>
</dbReference>
<keyword evidence="8 11" id="KW-1133">Transmembrane helix</keyword>
<evidence type="ECO:0000259" key="13">
    <source>
        <dbReference type="PROSITE" id="PS50929"/>
    </source>
</evidence>
<dbReference type="FunFam" id="1.20.1560.10:FF:000006">
    <property type="entry name" value="ATP-binding cassette, sub-family C (CFTR/MRP), member 9"/>
    <property type="match status" value="1"/>
</dbReference>
<dbReference type="SUPFAM" id="SSF90123">
    <property type="entry name" value="ABC transporter transmembrane region"/>
    <property type="match status" value="2"/>
</dbReference>
<dbReference type="VEuPathDB" id="FungiDB:PYU1_G014287"/>
<evidence type="ECO:0000256" key="8">
    <source>
        <dbReference type="ARBA" id="ARBA00022989"/>
    </source>
</evidence>
<dbReference type="InterPro" id="IPR044746">
    <property type="entry name" value="ABCC_6TM_D1"/>
</dbReference>
<protein>
    <recommendedName>
        <fullName evidence="16">Multidrug resistance-associated protein 1</fullName>
    </recommendedName>
</protein>
<feature type="domain" description="ABC transmembrane type-1" evidence="13">
    <location>
        <begin position="702"/>
        <end position="975"/>
    </location>
</feature>